<name>A0A4U5TYC1_COLLU</name>
<feature type="region of interest" description="Disordered" evidence="1">
    <location>
        <begin position="1"/>
        <end position="36"/>
    </location>
</feature>
<accession>A0A4U5TYC1</accession>
<dbReference type="AlphaFoldDB" id="A0A4U5TYC1"/>
<keyword evidence="3" id="KW-1185">Reference proteome</keyword>
<feature type="compositionally biased region" description="Low complexity" evidence="1">
    <location>
        <begin position="19"/>
        <end position="30"/>
    </location>
</feature>
<dbReference type="Proteomes" id="UP000298787">
    <property type="component" value="Chromosome 1"/>
</dbReference>
<reference evidence="2 3" key="1">
    <citation type="submission" date="2019-01" db="EMBL/GenBank/DDBJ databases">
        <title>Genome Assembly of Collichthys lucidus.</title>
        <authorList>
            <person name="Cai M."/>
            <person name="Xiao S."/>
        </authorList>
    </citation>
    <scope>NUCLEOTIDE SEQUENCE [LARGE SCALE GENOMIC DNA]</scope>
    <source>
        <strain evidence="2">JT15FE1705JMU</strain>
        <tissue evidence="2">Muscle</tissue>
    </source>
</reference>
<evidence type="ECO:0000256" key="1">
    <source>
        <dbReference type="SAM" id="MobiDB-lite"/>
    </source>
</evidence>
<protein>
    <submittedName>
        <fullName evidence="2">Uncharacterized protein</fullName>
    </submittedName>
</protein>
<evidence type="ECO:0000313" key="3">
    <source>
        <dbReference type="Proteomes" id="UP000298787"/>
    </source>
</evidence>
<evidence type="ECO:0000313" key="2">
    <source>
        <dbReference type="EMBL" id="TKS66653.1"/>
    </source>
</evidence>
<gene>
    <name evidence="2" type="ORF">D9C73_000710</name>
</gene>
<organism evidence="2 3">
    <name type="scientific">Collichthys lucidus</name>
    <name type="common">Big head croaker</name>
    <name type="synonym">Sciaena lucida</name>
    <dbReference type="NCBI Taxonomy" id="240159"/>
    <lineage>
        <taxon>Eukaryota</taxon>
        <taxon>Metazoa</taxon>
        <taxon>Chordata</taxon>
        <taxon>Craniata</taxon>
        <taxon>Vertebrata</taxon>
        <taxon>Euteleostomi</taxon>
        <taxon>Actinopterygii</taxon>
        <taxon>Neopterygii</taxon>
        <taxon>Teleostei</taxon>
        <taxon>Neoteleostei</taxon>
        <taxon>Acanthomorphata</taxon>
        <taxon>Eupercaria</taxon>
        <taxon>Sciaenidae</taxon>
        <taxon>Collichthys</taxon>
    </lineage>
</organism>
<sequence>MVGDRGRGRSVLRGPPVTSPAAARRPAASSGQLSQQAVLSGSSYQGDSMSAQPRCASEGGRVVHTHFCLKSVYCEYLDGFTRNHQRVECGTLKTSRPREQGPLALWERLLRSCSIQMVQIPTYPIPSQGVNACQIGGKSFEIISQQRPQILINTGAAF</sequence>
<dbReference type="EMBL" id="CM014078">
    <property type="protein sequence ID" value="TKS66653.1"/>
    <property type="molecule type" value="Genomic_DNA"/>
</dbReference>
<proteinExistence type="predicted"/>